<organism evidence="1 2">
    <name type="scientific">Prosthecobacter dejongeii</name>
    <dbReference type="NCBI Taxonomy" id="48465"/>
    <lineage>
        <taxon>Bacteria</taxon>
        <taxon>Pseudomonadati</taxon>
        <taxon>Verrucomicrobiota</taxon>
        <taxon>Verrucomicrobiia</taxon>
        <taxon>Verrucomicrobiales</taxon>
        <taxon>Verrucomicrobiaceae</taxon>
        <taxon>Prosthecobacter</taxon>
    </lineage>
</organism>
<comment type="caution">
    <text evidence="1">The sequence shown here is derived from an EMBL/GenBank/DDBJ whole genome shotgun (WGS) entry which is preliminary data.</text>
</comment>
<gene>
    <name evidence="1" type="ORF">HNQ64_003120</name>
</gene>
<dbReference type="Proteomes" id="UP000534294">
    <property type="component" value="Unassembled WGS sequence"/>
</dbReference>
<dbReference type="EMBL" id="JACHIF010000006">
    <property type="protein sequence ID" value="MBB5038855.1"/>
    <property type="molecule type" value="Genomic_DNA"/>
</dbReference>
<name>A0A7W8DR33_9BACT</name>
<proteinExistence type="predicted"/>
<evidence type="ECO:0000313" key="2">
    <source>
        <dbReference type="Proteomes" id="UP000534294"/>
    </source>
</evidence>
<dbReference type="RefSeq" id="WP_184210044.1">
    <property type="nucleotide sequence ID" value="NZ_JACHIF010000006.1"/>
</dbReference>
<evidence type="ECO:0008006" key="3">
    <source>
        <dbReference type="Google" id="ProtNLM"/>
    </source>
</evidence>
<sequence>MDFPFAISDPPNRACRQRSLRVCLQWCGPLLSVAALATSSMVLGSESSDDLVARLVQESQKHVTPRDVSPTDPLYQAENYAVGLAADVAEFNVWMLEIIKAYANRGDFNSAAYLAKRLPGSGKGTAHAEIAVYLAALPGRQAEAEPYLKVALKELNQVSGLAAELMRARCALALYHLGRKEEAVKMEDGLGKLELLSLNTQLQAADLLPALSLLDAKRLLVTLTEPGNDERKARFLLACAQQQFKKGNTELALPFLEEIGTMSMEAGLPSAQRVLLDLARTAHAGGQAKLANKSMNLFLKCCEAYSDNVEWKALFLASASEVLVDWKRPDEARAWLKVAEAAIPKIFVMEAPAAMLLIAQQRERLDGAAAAEPILLAVARAGRSHAHPRFLAETAVRLCLHYNTLSRPVSAEVTQILNPADVEVKD</sequence>
<protein>
    <recommendedName>
        <fullName evidence="3">Tetratricopeptide repeat-containing protein</fullName>
    </recommendedName>
</protein>
<evidence type="ECO:0000313" key="1">
    <source>
        <dbReference type="EMBL" id="MBB5038855.1"/>
    </source>
</evidence>
<reference evidence="1 2" key="1">
    <citation type="submission" date="2020-08" db="EMBL/GenBank/DDBJ databases">
        <title>Genomic Encyclopedia of Type Strains, Phase IV (KMG-IV): sequencing the most valuable type-strain genomes for metagenomic binning, comparative biology and taxonomic classification.</title>
        <authorList>
            <person name="Goeker M."/>
        </authorList>
    </citation>
    <scope>NUCLEOTIDE SEQUENCE [LARGE SCALE GENOMIC DNA]</scope>
    <source>
        <strain evidence="1 2">DSM 12251</strain>
    </source>
</reference>
<dbReference type="AlphaFoldDB" id="A0A7W8DR33"/>
<accession>A0A7W8DR33</accession>
<keyword evidence="2" id="KW-1185">Reference proteome</keyword>